<dbReference type="AlphaFoldDB" id="A0A7X1GBM6"/>
<comment type="caution">
    <text evidence="1">The sequence shown here is derived from an EMBL/GenBank/DDBJ whole genome shotgun (WGS) entry which is preliminary data.</text>
</comment>
<protein>
    <submittedName>
        <fullName evidence="1">Alpha-xenorhabdolysin family binary toxin subunit A</fullName>
    </submittedName>
</protein>
<dbReference type="Gene3D" id="1.20.1170.10">
    <property type="match status" value="1"/>
</dbReference>
<proteinExistence type="predicted"/>
<keyword evidence="2" id="KW-1185">Reference proteome</keyword>
<evidence type="ECO:0000313" key="1">
    <source>
        <dbReference type="EMBL" id="MBC2689506.1"/>
    </source>
</evidence>
<dbReference type="RefSeq" id="WP_185818150.1">
    <property type="nucleotide sequence ID" value="NZ_JACMYG010000005.1"/>
</dbReference>
<sequence>MEVNVMEDVGSFNGADRSDTSEQALKAAGGVEGRRLIVTSDQLLQIKLYVEQGKFLPTDREGIELALGGIIDHPDFQWTDIQELHTKIKVHAGTWLPIESKLLLVGGNLGAFAKTQGKFAADLVQQIEAMPISERVKNYGPIAVDETPFIPFDQLDRAVYGELEGMFQDLKESVNLSRAPTVELKESIERFHRELSEQLVPSVKLKRNKLNTIDFAVDLIRFRESLAEIERDIAQAEKEVRTLAIPSVLKGLNPVAVLLDFILVGPEEALMGRGGAEAMKKLRTFEKKRRSLIAMIDGQEKLPSLILSHSNSLDNIYGFMRAASAAAEALVMVWDSVLAEIDKSASELSLIKEGVSLIRFKQSFIRGIEPWENVKALAESLLQSLNKAIEDFNKQQFAS</sequence>
<name>A0A7X1GBM6_9PSED</name>
<dbReference type="SUPFAM" id="SSF58100">
    <property type="entry name" value="Bacterial hemolysins"/>
    <property type="match status" value="1"/>
</dbReference>
<reference evidence="1 2" key="1">
    <citation type="submission" date="2020-08" db="EMBL/GenBank/DDBJ databases">
        <title>Pseudomonas sp. nov.</title>
        <authorList>
            <person name="Gieschler S."/>
            <person name="Fiedler G."/>
            <person name="Brinks E."/>
            <person name="Boehnlein C."/>
            <person name="Franz C.M.A.P."/>
            <person name="Kabisch J."/>
        </authorList>
    </citation>
    <scope>NUCLEOTIDE SEQUENCE [LARGE SCALE GENOMIC DNA]</scope>
    <source>
        <strain evidence="1 2">MBT-1</strain>
    </source>
</reference>
<organism evidence="1 2">
    <name type="scientific">Pseudomonas kielensis</name>
    <dbReference type="NCBI Taxonomy" id="2762577"/>
    <lineage>
        <taxon>Bacteria</taxon>
        <taxon>Pseudomonadati</taxon>
        <taxon>Pseudomonadota</taxon>
        <taxon>Gammaproteobacteria</taxon>
        <taxon>Pseudomonadales</taxon>
        <taxon>Pseudomonadaceae</taxon>
        <taxon>Pseudomonas</taxon>
    </lineage>
</organism>
<dbReference type="EMBL" id="JACMYG010000005">
    <property type="protein sequence ID" value="MBC2689506.1"/>
    <property type="molecule type" value="Genomic_DNA"/>
</dbReference>
<dbReference type="NCBIfam" id="NF033928">
    <property type="entry name" value="alph_xenorhab_A"/>
    <property type="match status" value="1"/>
</dbReference>
<evidence type="ECO:0000313" key="2">
    <source>
        <dbReference type="Proteomes" id="UP000526003"/>
    </source>
</evidence>
<dbReference type="Proteomes" id="UP000526003">
    <property type="component" value="Unassembled WGS sequence"/>
</dbReference>
<accession>A0A7X1GBM6</accession>
<gene>
    <name evidence="1" type="ORF">H7995_06805</name>
</gene>